<dbReference type="SUPFAM" id="SSF81324">
    <property type="entry name" value="Voltage-gated potassium channels"/>
    <property type="match status" value="1"/>
</dbReference>
<dbReference type="PANTHER" id="PTHR46480">
    <property type="entry name" value="F20B24.22"/>
    <property type="match status" value="1"/>
</dbReference>
<keyword evidence="4" id="KW-1003">Cell membrane</keyword>
<evidence type="ECO:0000256" key="11">
    <source>
        <dbReference type="ARBA" id="ARBA00023303"/>
    </source>
</evidence>
<keyword evidence="3" id="KW-0813">Transport</keyword>
<feature type="transmembrane region" description="Helical" evidence="14">
    <location>
        <begin position="81"/>
        <end position="103"/>
    </location>
</feature>
<dbReference type="EMBL" id="MCGR01000052">
    <property type="protein sequence ID" value="ORY72432.1"/>
    <property type="molecule type" value="Genomic_DNA"/>
</dbReference>
<evidence type="ECO:0000256" key="2">
    <source>
        <dbReference type="ARBA" id="ARBA00015897"/>
    </source>
</evidence>
<evidence type="ECO:0000313" key="16">
    <source>
        <dbReference type="EMBL" id="ORY72432.1"/>
    </source>
</evidence>
<evidence type="ECO:0000256" key="3">
    <source>
        <dbReference type="ARBA" id="ARBA00022448"/>
    </source>
</evidence>
<dbReference type="PANTHER" id="PTHR46480:SF1">
    <property type="entry name" value="VOLTAGE-GATED HYDROGEN CHANNEL 1"/>
    <property type="match status" value="1"/>
</dbReference>
<evidence type="ECO:0000256" key="13">
    <source>
        <dbReference type="SAM" id="MobiDB-lite"/>
    </source>
</evidence>
<evidence type="ECO:0000256" key="8">
    <source>
        <dbReference type="ARBA" id="ARBA00023054"/>
    </source>
</evidence>
<accession>A0A1Y2ELN4</accession>
<comment type="caution">
    <text evidence="16">The sequence shown here is derived from an EMBL/GenBank/DDBJ whole genome shotgun (WGS) entry which is preliminary data.</text>
</comment>
<dbReference type="STRING" id="106004.A0A1Y2ELN4"/>
<feature type="transmembrane region" description="Helical" evidence="14">
    <location>
        <begin position="109"/>
        <end position="128"/>
    </location>
</feature>
<keyword evidence="17" id="KW-1185">Reference proteome</keyword>
<keyword evidence="9" id="KW-0406">Ion transport</keyword>
<organism evidence="16 17">
    <name type="scientific">Leucosporidium creatinivorum</name>
    <dbReference type="NCBI Taxonomy" id="106004"/>
    <lineage>
        <taxon>Eukaryota</taxon>
        <taxon>Fungi</taxon>
        <taxon>Dikarya</taxon>
        <taxon>Basidiomycota</taxon>
        <taxon>Pucciniomycotina</taxon>
        <taxon>Microbotryomycetes</taxon>
        <taxon>Leucosporidiales</taxon>
        <taxon>Leucosporidium</taxon>
    </lineage>
</organism>
<keyword evidence="10 14" id="KW-0472">Membrane</keyword>
<keyword evidence="5 14" id="KW-0812">Transmembrane</keyword>
<dbReference type="InterPro" id="IPR005821">
    <property type="entry name" value="Ion_trans_dom"/>
</dbReference>
<reference evidence="16 17" key="1">
    <citation type="submission" date="2016-07" db="EMBL/GenBank/DDBJ databases">
        <title>Pervasive Adenine N6-methylation of Active Genes in Fungi.</title>
        <authorList>
            <consortium name="DOE Joint Genome Institute"/>
            <person name="Mondo S.J."/>
            <person name="Dannebaum R.O."/>
            <person name="Kuo R.C."/>
            <person name="Labutti K."/>
            <person name="Haridas S."/>
            <person name="Kuo A."/>
            <person name="Salamov A."/>
            <person name="Ahrendt S.R."/>
            <person name="Lipzen A."/>
            <person name="Sullivan W."/>
            <person name="Andreopoulos W.B."/>
            <person name="Clum A."/>
            <person name="Lindquist E."/>
            <person name="Daum C."/>
            <person name="Ramamoorthy G.K."/>
            <person name="Gryganskyi A."/>
            <person name="Culley D."/>
            <person name="Magnuson J.K."/>
            <person name="James T.Y."/>
            <person name="O'Malley M.A."/>
            <person name="Stajich J.E."/>
            <person name="Spatafora J.W."/>
            <person name="Visel A."/>
            <person name="Grigoriev I.V."/>
        </authorList>
    </citation>
    <scope>NUCLEOTIDE SEQUENCE [LARGE SCALE GENOMIC DNA]</scope>
    <source>
        <strain evidence="16 17">62-1032</strain>
    </source>
</reference>
<keyword evidence="6" id="KW-0851">Voltage-gated channel</keyword>
<dbReference type="GO" id="GO:0005886">
    <property type="term" value="C:plasma membrane"/>
    <property type="evidence" value="ECO:0007669"/>
    <property type="project" value="UniProtKB-SubCell"/>
</dbReference>
<gene>
    <name evidence="16" type="ORF">BCR35DRAFT_307720</name>
</gene>
<evidence type="ECO:0000256" key="9">
    <source>
        <dbReference type="ARBA" id="ARBA00023065"/>
    </source>
</evidence>
<proteinExistence type="predicted"/>
<evidence type="ECO:0000256" key="10">
    <source>
        <dbReference type="ARBA" id="ARBA00023136"/>
    </source>
</evidence>
<dbReference type="InParanoid" id="A0A1Y2ELN4"/>
<feature type="region of interest" description="Disordered" evidence="13">
    <location>
        <begin position="185"/>
        <end position="224"/>
    </location>
</feature>
<dbReference type="InterPro" id="IPR027359">
    <property type="entry name" value="Volt_channel_dom_sf"/>
</dbReference>
<dbReference type="AlphaFoldDB" id="A0A1Y2ELN4"/>
<evidence type="ECO:0000256" key="6">
    <source>
        <dbReference type="ARBA" id="ARBA00022882"/>
    </source>
</evidence>
<dbReference type="Gene3D" id="1.20.120.350">
    <property type="entry name" value="Voltage-gated potassium channels. Chain C"/>
    <property type="match status" value="1"/>
</dbReference>
<dbReference type="Proteomes" id="UP000193467">
    <property type="component" value="Unassembled WGS sequence"/>
</dbReference>
<feature type="domain" description="Ion transport" evidence="15">
    <location>
        <begin position="36"/>
        <end position="155"/>
    </location>
</feature>
<evidence type="ECO:0000256" key="7">
    <source>
        <dbReference type="ARBA" id="ARBA00022989"/>
    </source>
</evidence>
<protein>
    <recommendedName>
        <fullName evidence="2">Voltage-gated hydrogen channel 1</fullName>
    </recommendedName>
    <alternativeName>
        <fullName evidence="12">Hydrogen voltage-gated channel 1</fullName>
    </alternativeName>
</protein>
<dbReference type="OrthoDB" id="427456at2759"/>
<evidence type="ECO:0000259" key="15">
    <source>
        <dbReference type="Pfam" id="PF00520"/>
    </source>
</evidence>
<evidence type="ECO:0000313" key="17">
    <source>
        <dbReference type="Proteomes" id="UP000193467"/>
    </source>
</evidence>
<keyword evidence="7 14" id="KW-1133">Transmembrane helix</keyword>
<dbReference type="Pfam" id="PF00520">
    <property type="entry name" value="Ion_trans"/>
    <property type="match status" value="1"/>
</dbReference>
<sequence>MSDQERLLPHPRGDETLSRYARWQRDIAELLESSEFHWTIIGLTSADAVFVVSEIAWDLFVRDVCNEEAREEPPIIEMASLLSIVITCCFLLEIPLALFSFGMKYYKHFLHLFDAIVVVVTFVLEVGLHGQEAQIAGLLVLLRLWRLLKLTTAITVSSEEYHETAEQREIVSLKHEIEELKMELKDERRRKGGMGEEQAGTERLWSENGGRRPRGREEVESEGS</sequence>
<evidence type="ECO:0000256" key="5">
    <source>
        <dbReference type="ARBA" id="ARBA00022692"/>
    </source>
</evidence>
<dbReference type="GO" id="GO:0034702">
    <property type="term" value="C:monoatomic ion channel complex"/>
    <property type="evidence" value="ECO:0007669"/>
    <property type="project" value="UniProtKB-KW"/>
</dbReference>
<keyword evidence="11" id="KW-0407">Ion channel</keyword>
<name>A0A1Y2ELN4_9BASI</name>
<evidence type="ECO:0000256" key="12">
    <source>
        <dbReference type="ARBA" id="ARBA00031989"/>
    </source>
</evidence>
<dbReference type="InterPro" id="IPR031846">
    <property type="entry name" value="Hvcn1"/>
</dbReference>
<keyword evidence="8" id="KW-0175">Coiled coil</keyword>
<evidence type="ECO:0000256" key="14">
    <source>
        <dbReference type="SAM" id="Phobius"/>
    </source>
</evidence>
<dbReference type="GO" id="GO:0030171">
    <property type="term" value="F:voltage-gated proton channel activity"/>
    <property type="evidence" value="ECO:0007669"/>
    <property type="project" value="InterPro"/>
</dbReference>
<evidence type="ECO:0000256" key="4">
    <source>
        <dbReference type="ARBA" id="ARBA00022475"/>
    </source>
</evidence>
<evidence type="ECO:0000256" key="1">
    <source>
        <dbReference type="ARBA" id="ARBA00004651"/>
    </source>
</evidence>
<comment type="subcellular location">
    <subcellularLocation>
        <location evidence="1">Cell membrane</location>
        <topology evidence="1">Multi-pass membrane protein</topology>
    </subcellularLocation>
</comment>